<dbReference type="Pfam" id="PF19920">
    <property type="entry name" value="bpX4"/>
    <property type="match status" value="1"/>
</dbReference>
<dbReference type="RefSeq" id="WP_250929992.1">
    <property type="nucleotide sequence ID" value="NZ_JAMQBK010000045.1"/>
</dbReference>
<evidence type="ECO:0000313" key="3">
    <source>
        <dbReference type="Proteomes" id="UP001202961"/>
    </source>
</evidence>
<protein>
    <recommendedName>
        <fullName evidence="1">MoxR-vWA-beta-propeller ternary system domain-containing protein</fullName>
    </recommendedName>
</protein>
<evidence type="ECO:0000313" key="2">
    <source>
        <dbReference type="EMBL" id="MCM2372357.1"/>
    </source>
</evidence>
<dbReference type="Proteomes" id="UP001202961">
    <property type="component" value="Unassembled WGS sequence"/>
</dbReference>
<keyword evidence="3" id="KW-1185">Reference proteome</keyword>
<reference evidence="2 3" key="1">
    <citation type="journal article" date="2022" name="Syst. Appl. Microbiol.">
        <title>Rhodopirellula aestuarii sp. nov., a novel member of the genus Rhodopirellula isolated from brackish sediments collected in the Tagus River estuary, Portugal.</title>
        <authorList>
            <person name="Vitorino I.R."/>
            <person name="Klimek D."/>
            <person name="Calusinska M."/>
            <person name="Lobo-da-Cunha A."/>
            <person name="Vasconcelos V."/>
            <person name="Lage O.M."/>
        </authorList>
    </citation>
    <scope>NUCLEOTIDE SEQUENCE [LARGE SCALE GENOMIC DNA]</scope>
    <source>
        <strain evidence="2 3">ICT_H3.1</strain>
    </source>
</reference>
<proteinExistence type="predicted"/>
<dbReference type="InterPro" id="IPR045549">
    <property type="entry name" value="bpX4"/>
</dbReference>
<organism evidence="2 3">
    <name type="scientific">Aporhodopirellula aestuarii</name>
    <dbReference type="NCBI Taxonomy" id="2950107"/>
    <lineage>
        <taxon>Bacteria</taxon>
        <taxon>Pseudomonadati</taxon>
        <taxon>Planctomycetota</taxon>
        <taxon>Planctomycetia</taxon>
        <taxon>Pirellulales</taxon>
        <taxon>Pirellulaceae</taxon>
        <taxon>Aporhodopirellula</taxon>
    </lineage>
</organism>
<feature type="domain" description="MoxR-vWA-beta-propeller ternary system" evidence="1">
    <location>
        <begin position="11"/>
        <end position="194"/>
    </location>
</feature>
<dbReference type="EMBL" id="JAMQBK010000045">
    <property type="protein sequence ID" value="MCM2372357.1"/>
    <property type="molecule type" value="Genomic_DNA"/>
</dbReference>
<evidence type="ECO:0000259" key="1">
    <source>
        <dbReference type="Pfam" id="PF19920"/>
    </source>
</evidence>
<comment type="caution">
    <text evidence="2">The sequence shown here is derived from an EMBL/GenBank/DDBJ whole genome shotgun (WGS) entry which is preliminary data.</text>
</comment>
<accession>A0ABT0U5Y4</accession>
<name>A0ABT0U5Y4_9BACT</name>
<gene>
    <name evidence="2" type="ORF">NB063_17250</name>
</gene>
<sequence length="203" mass="21995">MSLPVSDVFDAINQGSVVVVSSSDTHALTSDDETRLRTLITNTDRLARLDAPGEPPALCLRSAYWAAQTLHFLCRTLLDRIETGTELPPDLVASQPAGRTADEHWSVDLVFRVLADVDRRCAGANQLDPLRKTIADLARKWPLSAVGISGESTADSMKVVLSHTSLHRIMVDRIVTRGDTERAKLPCFADAIAATAPTVIPDV</sequence>